<feature type="transmembrane region" description="Helical" evidence="1">
    <location>
        <begin position="123"/>
        <end position="147"/>
    </location>
</feature>
<keyword evidence="1" id="KW-1133">Transmembrane helix</keyword>
<sequence>MTLDVQFLSILASTGMGIVLGAAFDTYRRFVKSPKRLRWSLIINDILFWILQALLFFYVLLQVNNGEVRFYLLLAILLGYSIYRALLERIYRRVLEVMIQFVSNMINILIRTIKVLVYEPLKWLLKLIVSLSMIVLTTIWGILHFLIRIILSPFRWIGQKYVKSYGIPFQSTINKVKSFVGKVNTKFKKLFHWFRRK</sequence>
<reference evidence="2 3" key="1">
    <citation type="submission" date="2021-06" db="EMBL/GenBank/DDBJ databases">
        <title>Bacillus sp. RD4P76, an endophyte from a halophyte.</title>
        <authorList>
            <person name="Sun J.-Q."/>
        </authorList>
    </citation>
    <scope>NUCLEOTIDE SEQUENCE [LARGE SCALE GENOMIC DNA]</scope>
    <source>
        <strain evidence="2 3">JCM 17098</strain>
    </source>
</reference>
<keyword evidence="1" id="KW-0812">Transmembrane</keyword>
<organism evidence="2 3">
    <name type="scientific">Evansella alkalicola</name>
    <dbReference type="NCBI Taxonomy" id="745819"/>
    <lineage>
        <taxon>Bacteria</taxon>
        <taxon>Bacillati</taxon>
        <taxon>Bacillota</taxon>
        <taxon>Bacilli</taxon>
        <taxon>Bacillales</taxon>
        <taxon>Bacillaceae</taxon>
        <taxon>Evansella</taxon>
    </lineage>
</organism>
<evidence type="ECO:0000256" key="1">
    <source>
        <dbReference type="SAM" id="Phobius"/>
    </source>
</evidence>
<dbReference type="Proteomes" id="UP000790580">
    <property type="component" value="Unassembled WGS sequence"/>
</dbReference>
<accession>A0ABS6JTU4</accession>
<feature type="transmembrane region" description="Helical" evidence="1">
    <location>
        <begin position="98"/>
        <end position="117"/>
    </location>
</feature>
<keyword evidence="1" id="KW-0472">Membrane</keyword>
<dbReference type="NCBIfam" id="TIGR02893">
    <property type="entry name" value="spore_yabQ"/>
    <property type="match status" value="1"/>
</dbReference>
<dbReference type="RefSeq" id="WP_088077515.1">
    <property type="nucleotide sequence ID" value="NZ_JAHQCR010000046.1"/>
</dbReference>
<feature type="transmembrane region" description="Helical" evidence="1">
    <location>
        <begin position="68"/>
        <end position="86"/>
    </location>
</feature>
<comment type="caution">
    <text evidence="2">The sequence shown here is derived from an EMBL/GenBank/DDBJ whole genome shotgun (WGS) entry which is preliminary data.</text>
</comment>
<feature type="transmembrane region" description="Helical" evidence="1">
    <location>
        <begin position="39"/>
        <end position="62"/>
    </location>
</feature>
<proteinExistence type="predicted"/>
<gene>
    <name evidence="2" type="primary">yabQ</name>
    <name evidence="2" type="ORF">KS407_11215</name>
</gene>
<feature type="transmembrane region" description="Helical" evidence="1">
    <location>
        <begin position="6"/>
        <end position="27"/>
    </location>
</feature>
<evidence type="ECO:0000313" key="2">
    <source>
        <dbReference type="EMBL" id="MBU9722004.1"/>
    </source>
</evidence>
<protein>
    <submittedName>
        <fullName evidence="2">Spore cortex biosynthesis protein YabQ</fullName>
    </submittedName>
</protein>
<dbReference type="EMBL" id="JAHQCR010000046">
    <property type="protein sequence ID" value="MBU9722004.1"/>
    <property type="molecule type" value="Genomic_DNA"/>
</dbReference>
<dbReference type="Pfam" id="PF09578">
    <property type="entry name" value="Spore_YabQ"/>
    <property type="match status" value="1"/>
</dbReference>
<evidence type="ECO:0000313" key="3">
    <source>
        <dbReference type="Proteomes" id="UP000790580"/>
    </source>
</evidence>
<name>A0ABS6JTU4_9BACI</name>
<keyword evidence="3" id="KW-1185">Reference proteome</keyword>
<dbReference type="InterPro" id="IPR019074">
    <property type="entry name" value="YabQ"/>
</dbReference>